<dbReference type="InterPro" id="IPR001007">
    <property type="entry name" value="VWF_dom"/>
</dbReference>
<name>A0A7M5X156_9CNID</name>
<evidence type="ECO:0000256" key="6">
    <source>
        <dbReference type="SAM" id="SignalP"/>
    </source>
</evidence>
<feature type="region of interest" description="Disordered" evidence="5">
    <location>
        <begin position="3134"/>
        <end position="3468"/>
    </location>
</feature>
<dbReference type="PANTHER" id="PTHR11339:SF409">
    <property type="match status" value="1"/>
</dbReference>
<feature type="domain" description="F5/8 type C" evidence="8">
    <location>
        <begin position="2965"/>
        <end position="3126"/>
    </location>
</feature>
<dbReference type="SMART" id="SM00214">
    <property type="entry name" value="VWC"/>
    <property type="match status" value="2"/>
</dbReference>
<feature type="compositionally biased region" description="Low complexity" evidence="5">
    <location>
        <begin position="1802"/>
        <end position="1958"/>
    </location>
</feature>
<feature type="domain" description="CTCK" evidence="7">
    <location>
        <begin position="4720"/>
        <end position="4805"/>
    </location>
</feature>
<feature type="domain" description="F5/8 type C" evidence="8">
    <location>
        <begin position="2372"/>
        <end position="2531"/>
    </location>
</feature>
<feature type="compositionally biased region" description="Polar residues" evidence="5">
    <location>
        <begin position="3446"/>
        <end position="3468"/>
    </location>
</feature>
<reference evidence="11" key="1">
    <citation type="submission" date="2021-01" db="UniProtKB">
        <authorList>
            <consortium name="EnsemblMetazoa"/>
        </authorList>
    </citation>
    <scope>IDENTIFICATION</scope>
</reference>
<dbReference type="InterPro" id="IPR002919">
    <property type="entry name" value="TIL_dom"/>
</dbReference>
<feature type="region of interest" description="Disordered" evidence="5">
    <location>
        <begin position="2538"/>
        <end position="2741"/>
    </location>
</feature>
<dbReference type="PROSITE" id="PS50184">
    <property type="entry name" value="VWFC_2"/>
    <property type="match status" value="1"/>
</dbReference>
<evidence type="ECO:0000256" key="1">
    <source>
        <dbReference type="ARBA" id="ARBA00022737"/>
    </source>
</evidence>
<evidence type="ECO:0000259" key="10">
    <source>
        <dbReference type="PROSITE" id="PS51233"/>
    </source>
</evidence>
<feature type="compositionally biased region" description="Low complexity" evidence="5">
    <location>
        <begin position="2889"/>
        <end position="2958"/>
    </location>
</feature>
<dbReference type="Pfam" id="PF08742">
    <property type="entry name" value="C8"/>
    <property type="match status" value="3"/>
</dbReference>
<dbReference type="SMART" id="SM00832">
    <property type="entry name" value="C8"/>
    <property type="match status" value="3"/>
</dbReference>
<dbReference type="InterPro" id="IPR050780">
    <property type="entry name" value="Mucin_vWF_Thrombospondin_sf"/>
</dbReference>
<feature type="compositionally biased region" description="Polar residues" evidence="5">
    <location>
        <begin position="4301"/>
        <end position="4321"/>
    </location>
</feature>
<feature type="domain" description="VWFD" evidence="10">
    <location>
        <begin position="850"/>
        <end position="1025"/>
    </location>
</feature>
<evidence type="ECO:0000259" key="8">
    <source>
        <dbReference type="PROSITE" id="PS50022"/>
    </source>
</evidence>
<feature type="region of interest" description="Disordered" evidence="5">
    <location>
        <begin position="3905"/>
        <end position="4161"/>
    </location>
</feature>
<dbReference type="InterPro" id="IPR036084">
    <property type="entry name" value="Ser_inhib-like_sf"/>
</dbReference>
<dbReference type="PROSITE" id="PS51233">
    <property type="entry name" value="VWFD"/>
    <property type="match status" value="3"/>
</dbReference>
<keyword evidence="2 4" id="KW-1015">Disulfide bond</keyword>
<dbReference type="PROSITE" id="PS50022">
    <property type="entry name" value="FA58C_3"/>
    <property type="match status" value="8"/>
</dbReference>
<feature type="domain" description="VWFD" evidence="10">
    <location>
        <begin position="28"/>
        <end position="203"/>
    </location>
</feature>
<organism evidence="11 12">
    <name type="scientific">Clytia hemisphaerica</name>
    <dbReference type="NCBI Taxonomy" id="252671"/>
    <lineage>
        <taxon>Eukaryota</taxon>
        <taxon>Metazoa</taxon>
        <taxon>Cnidaria</taxon>
        <taxon>Hydrozoa</taxon>
        <taxon>Hydroidolina</taxon>
        <taxon>Leptothecata</taxon>
        <taxon>Obeliida</taxon>
        <taxon>Clytiidae</taxon>
        <taxon>Clytia</taxon>
    </lineage>
</organism>
<dbReference type="PROSITE" id="PS01225">
    <property type="entry name" value="CTCK_2"/>
    <property type="match status" value="1"/>
</dbReference>
<dbReference type="OrthoDB" id="160294at2759"/>
<feature type="disulfide bond" evidence="4">
    <location>
        <begin position="4745"/>
        <end position="4799"/>
    </location>
</feature>
<proteinExistence type="predicted"/>
<feature type="compositionally biased region" description="Polar residues" evidence="5">
    <location>
        <begin position="3253"/>
        <end position="3265"/>
    </location>
</feature>
<evidence type="ECO:0000259" key="7">
    <source>
        <dbReference type="PROSITE" id="PS01225"/>
    </source>
</evidence>
<feature type="region of interest" description="Disordered" evidence="5">
    <location>
        <begin position="2851"/>
        <end position="3018"/>
    </location>
</feature>
<dbReference type="SMART" id="SM00216">
    <property type="entry name" value="VWD"/>
    <property type="match status" value="3"/>
</dbReference>
<feature type="region of interest" description="Disordered" evidence="5">
    <location>
        <begin position="1619"/>
        <end position="1639"/>
    </location>
</feature>
<comment type="caution">
    <text evidence="4">Lacks conserved residue(s) required for the propagation of feature annotation.</text>
</comment>
<dbReference type="Gene3D" id="2.60.120.260">
    <property type="entry name" value="Galactose-binding domain-like"/>
    <property type="match status" value="8"/>
</dbReference>
<feature type="region of interest" description="Disordered" evidence="5">
    <location>
        <begin position="1238"/>
        <end position="1601"/>
    </location>
</feature>
<feature type="domain" description="VWFC" evidence="9">
    <location>
        <begin position="3770"/>
        <end position="3835"/>
    </location>
</feature>
<feature type="compositionally biased region" description="Low complexity" evidence="5">
    <location>
        <begin position="2125"/>
        <end position="2141"/>
    </location>
</feature>
<feature type="domain" description="F5/8 type C" evidence="8">
    <location>
        <begin position="4482"/>
        <end position="4641"/>
    </location>
</feature>
<feature type="compositionally biased region" description="Low complexity" evidence="5">
    <location>
        <begin position="3139"/>
        <end position="3247"/>
    </location>
</feature>
<feature type="compositionally biased region" description="Low complexity" evidence="5">
    <location>
        <begin position="3595"/>
        <end position="3607"/>
    </location>
</feature>
<feature type="domain" description="VWFD" evidence="10">
    <location>
        <begin position="389"/>
        <end position="560"/>
    </location>
</feature>
<feature type="compositionally biased region" description="Low complexity" evidence="5">
    <location>
        <begin position="4653"/>
        <end position="4715"/>
    </location>
</feature>
<protein>
    <submittedName>
        <fullName evidence="11">Uncharacterized protein</fullName>
    </submittedName>
</protein>
<feature type="compositionally biased region" description="Polar residues" evidence="5">
    <location>
        <begin position="2860"/>
        <end position="2882"/>
    </location>
</feature>
<feature type="compositionally biased region" description="Low complexity" evidence="5">
    <location>
        <begin position="1771"/>
        <end position="1783"/>
    </location>
</feature>
<keyword evidence="3" id="KW-0325">Glycoprotein</keyword>
<feature type="region of interest" description="Disordered" evidence="5">
    <location>
        <begin position="4645"/>
        <end position="4720"/>
    </location>
</feature>
<accession>A0A7M5X156</accession>
<feature type="chain" id="PRO_5029753744" evidence="6">
    <location>
        <begin position="18"/>
        <end position="4852"/>
    </location>
</feature>
<feature type="signal peptide" evidence="6">
    <location>
        <begin position="1"/>
        <end position="17"/>
    </location>
</feature>
<dbReference type="InterPro" id="IPR014853">
    <property type="entry name" value="VWF/SSPO/ZAN-like_Cys-rich_dom"/>
</dbReference>
<feature type="compositionally biased region" description="Low complexity" evidence="5">
    <location>
        <begin position="3631"/>
        <end position="3714"/>
    </location>
</feature>
<sequence length="4852" mass="520355">MKTITALLFLLAAQANAQTEINLRREQNMCSVWGSGHYQTFDGTTFNYPGQCTYALAIDCRPGKDDFAVHIENGVNCTAGKSCSRAVVVYLNDIPHRISFDSTFTKDGKKVTLPYADQDVAVSRHAGYTYLDAWNGKLLVKYDGNNGVYVQVGDEFHNGAVCGLCGNNNGPTDDFLKPGGQQAKNPTEYGNSWAKPIFGQTCKQVIGEVDYCNGTKDLVRLLSETKCKELKRSEVFTKCRQMVNPEPYYKACVQEACKCQGDHKCTCGAFEQYSRECLRHGITANWRSEDQCPVQCTDGKVFMECGPSCSAECGQKGVISNCKTGCIDGCHCPKGTVLSKGVCIPETQCPCLHNGNSYNHGVTVKMPGGCKNCTCNGGEWDCNNMECDGTASLYGNGHYNTFDGKSFSYRNTCPSILVSHRGKAPFSVITDRQSCASKTCYMTIIIVYKTNQIKLSTELGKFLASVNDLGTKLPIVSNKGFRVEAVSSMIRIETTEGLRVTWDGKSRVNIKIPPSFKNQVSGLLGNFNGKTIDDFTEVSGDLAHSEIEFGNSWLLPSKCKPLSSTDFSLTPCEANHQNAQVAETKCDILNSGPFKKCHAMVDTVKYFDNCKQDVCGCGNHGSECFCAVLSAYAAECAMAGVEMKGWRKTSGCEVTCPVGQSYQECSSSCTHSCSDVITPDAKCNEDCIEGCACPKGMVKKDDISNVCVAKTACGCQVEDKLIANGGRVQKGCNTCVCREGSLVCTTLKCKSDIVKCKPDMVYTTCLPTCPNTCATKQLGQTCLADKQKCVSGCTCPDGTIEHDGKCITPEQCPCFHDGKTYEENSKMSRGCNDCICKSGKWKCTEDNCPGVCSVFGDPHYKTFDGKIFDYQGRCKHTMVSDTCAGQPSKYKKEQIHVEVNTQACGSQEVTCAKEITAIIHGSTFILKKGDKKAVIKPALEDKPTFKVYDYAGSYVHIVTDHGISLMWDNGTRLYITVQPALAGKLCGLCGNYDGSEANDFVTIQGDTTASATIFGDSWADDDSCPKAKEIEDTCKARPHRLDPSKKECSIIKSDVFKQCHHAVDPSIYYDRCVFDVCGCDQLGDCDCICDAVGAYQKACQDEGIYIGWRKGHSICEKEMCCPTNMTYQIKGQACPPTCQYPKGDPNCPTKFVEGCQCPVGMVQKVDRPNGNVFCVPPSECVYCEMNGHRYIDGERVPHKPGTAEGDETEITNPDCQECVCNKGKVVCKEIPGCTSTTVAPSTTTITTISSTTQPQSTTESPTTESSTTPSQSTTESSTTPSQSTTEASTTKSQTTKASTTKSQTTAKSSTTQPQTTEEASTTPSKTESSTTPSQSTTEASTTKSQTTTEASTTKSQTTKASTTKSQTTESSTTKSQTTAKSSTTQPQTTEEASTTPSKTESSTTPSQSTTEASTTKSQTTENWSTTPSQTTESSTTKSQSTTEASTTPSQTTTEAPITQPQSTTEASTTSSKSTTESSTTSKATEVSTKPKETGTTVIATQSTEGLTTREPFTPETTSTRGTFPTFPTFPPMTTKSSTTKSSTTSSRSTTEALTTPSQSTESQTTEASTTPSQTTESQTTEQSTTVSPTTVSPTTAPICDCKNPLPVGVSNEMIPDSQMKTNSIRSPEPGPANTGPAQARLNNRQSIHGSGAWEPKDKEAHLDIIFNKMEDVREIRTQGSPRDERFARRYFVFYSLDGESFENEPLQSADGSYIFEGNTDNNGIKVNKLNIKAKAIRIVPANDESIGEPQVAMRVELYVCLPCSTTPAPPVTTTQSTTVRKSTNIYTEPPQSTEPQVKETTTEASTTKSSTTEASTTQSQSTTEAATTPSRTTEASTTQSESTTEAATTKSQTTTEASTTRSQSTTEASTTKSQTTESSTTRSQTITEASTTAASTTKFQTTESSTTKSSTTKSQSTTEASTTPSKSTESQTTESQATPSQTTESQTTEQSTTVSPTTAPICDCKTPLPVGVSDRRISDSQMKSNSVRVTSPGPFNTGPAQARLNNKVTSSGSGAWEPKDKEAHLDILFNKMEDVREIRTQGSPRVNRFAKRYFVFYSLDGEKFENEPLKSADGSYVFEGNTNNNGIKVNKLNIKAKAIRIVPANDESIGEPQVAMRVELYVCPPCSTTPAPPVTTTQSTTVRKSTNIYTEPPQSTEPQVKETTTEAVTTKSSSTEASTTQSQTTTEAATTPSRTTEASTTQSQSTTEAATTKSQSTTEASTTKSSTTEASTTKSSTTEASTTQSQTTTEAATTPSRTTEASTTQSQSTTEAATTKSQSTTEAATTKSSTTESQTTQSQSTTEASTTPSKTTTESATTKSQSTTESQTTKSSTTQSQTTPSQSTTEAATTPSHSTTGAASTTKHSTSKPCDCKNPLPVGVSNGLIPDDHLVSNSVRINTPGRDYTGPSQARLNNIASPSGAGAWEPKEEEGYLEIYFNKVENVAEIRTQGSPISRKFARRYFLQISMDGKTFDASPIEMDDGQYIFEGNVDNNSVKINKMNFKARAIRIIPANDPSIGDPQVAMRVEIYVCPPCFTTAAPPVTTPSSTTEASTTQSQTTESQTTESSTTESSTTKSQSTTEASTTESQTTAEPSTTEPSTTKSPTTVASTTPSRTTEASTTQSKTTEASTTQSQTTTESSTTASQTTEASTTPSQSTESQSTPSQSTESQTTEQSTTVSPTTSPICNCKNPLPVGVSDGRIPDSQMKSNSVRVTSPGPFNTGPAQARLNNKLTSSGSGAWEPKDKEAHLDIIFNKMEDVQEIRTQGSPRVNRFAKRYFVFYSLDGEKFENEPLKSADGSYIFEGNTDNNGIKVNKLNIKAKAIRIVPANDESIGEPQVAMRVELYVCPPCLTTPAPPVTTPQSTTVRKSTNIYTEPTQSTEPQVKETTTEASTTKSSTTEASTTESSTTPSQTTEASTTQLQSTTESSTTPSQSTTESQTTPSQTTEASTTQSSTQPPTTQPCDCKNPLPVGVSNYGIPDSQMKSNSIRVDTEGPDYTGPEQARLNNQQSQTGAGAWEPKDEGAYLEVRFNKVEKIQSISTQGSPKAGNRKYTRRYFLFASLDGKNFAPNPIKTVDGAFMFDGNKDTNSIKTNKLDIVAKAIRITPVNDVAGGDPEVALRVEFYVCPPCFTTPLPPVTTPLSTTTQSQSTTESSTTPSQTTESPTTPSQTTEASTTQSQTTKASTTQSQTTEASTTQSQSTTEASTTPSQTTTESPITQPQSTTEASTTSSKLTTESSTTSKATEVSTKPKETGTTVIATQSTEESTTREPFTPETTSTRGTFPTFPTFPPKTTTQQSTTEAVTTKSQSTAEASTTPSQSTESPTTQSQTTAEASTTQASTTQSKSTTEASTTKLQSTTEASTTQSKSTTEASTTKSQSTTEASTTKSQSTTEASTTQSKSTIELSTTESQTTEQSTTVSPTTAPICDCKNLLPVGVSNKRIPDSQMKTNSIRSPEPGPTNTGPAQGRLNNVQSIHGSGAWEPKDKEAHLDIIFNKMEDVREIRTQGSPRDERFARRYFVFYSLDGENFELEPLQSPEGSYIFEGNNDNNGIKVNKLNIKAKAIRIVPANDESIGEPQVAMRVELYVCPPCSTTPAPPVTTTQSTTTVRISTNIYTEPPLTTEPQVKETTTEQSTTESSTTESQTTESSTTESPTTKSSTTQSQTTPEASTIPSQSTTEASTTEAATTQSQTTPETSTTQSTIPTTVTTPIVTTSPQCPSMQVYSTNCTSEYHCDSREMCQPVQYAGCCCPNGGYKIGDMCVPQKNECPCVNNGIVKAPGETWKPNDHEFCRCNGDTQECVPTCPESLKCKPYEKKIFTGPSEDGECCKCVPSCQYCKIGSHKYVPIGEKWSISRDENSCVEGQCLLDEDGECAILEKDQIICEKPCPKDMKRSTNGTCCDCEPTTQVSTTPSTTEASTTIESSTTKSQSTTESSTTQSQSTTEAATTPSQTTESSTTPSQTTGSSTTQSQTTTKLSTTQSQTTTKSSTTQSQTTTESPTTKSSTTRSQTTESSTTQSQSTTESPTTKSSTTQSQTTEAATTPLQTTESSTTQSQTTEASTTKSSTVESKSTTESSTTESPTTPSQTTKSLTTSSQTTESQTTESSTTKSSTMLPTTPTCDCKNLLPVGVSDGRIPDSQMKSNSVRVTSPGPFNTGPAQARLNNKLTSSGSGAWEPKDKEAHLDIIFNKMEDVREIRTQGSPRINRFAKRFFVFYSLDGENFEQEPLPSPDGSPIFEGNTDNNGIKVNKLNIKAKAIRIVPANDESIGEPKVAMRVEFYVCPPCFTTPLPPVTTPQSTTTVGKSTNIYTEPPQSTEPQVGETTTKASTTQSQSTKESSTTPSQSTKASTTQSQTTAEASTTQSQTTEASTTEDLTTKSSTTKSSTTQSQSTTEASTTPSQTTEASTTQSQTTEASTTKSQTTEASTTQSQTTAEFSTTEASTTKSKTTKSSTTSSQTTKSQTTESSTTKSSTMSPTTPTCDCKNLLPVGVSDGRIPDSQMKSNSIKVSNPGQVYTGPAEARLNNKLTSSGSGAWEPKDKEAHLDIIFNKMEDVREIRTQGSPRHNRFATRYFVFYSLNGVNFEQEPLISADGSPVFEGNTNNNGIKVNKLNIKAKAIRIVPGNDESIGEPLVAMRVEFYVCPPCSTTPAPPVTTRQSSTTQSQTTEESSTTPSQTTTESSTTQSQTTSEGSTTPSKTTTESQSTTESPTEGSTTPKPKECTVKETKIKIKHQECISKEEITVASCSGSCQSSATFSAEPPFFSQDCTCCKPTEFIDVQVPMTCMRTRPTSMIIKKIAKCICSRCDSEAVIPTQHPTQGDAINPDDISNEPVVSKARRKRSITERLYDMVFGQ</sequence>
<feature type="compositionally biased region" description="Low complexity" evidence="5">
    <location>
        <begin position="2538"/>
        <end position="2684"/>
    </location>
</feature>
<feature type="region of interest" description="Disordered" evidence="5">
    <location>
        <begin position="3595"/>
        <end position="3714"/>
    </location>
</feature>
<dbReference type="InterPro" id="IPR000421">
    <property type="entry name" value="FA58C"/>
</dbReference>
<dbReference type="Pfam" id="PF01826">
    <property type="entry name" value="TIL"/>
    <property type="match status" value="3"/>
</dbReference>
<feature type="disulfide bond" evidence="4">
    <location>
        <begin position="4749"/>
        <end position="4801"/>
    </location>
</feature>
<dbReference type="Pfam" id="PF00094">
    <property type="entry name" value="VWD"/>
    <property type="match status" value="3"/>
</dbReference>
<feature type="compositionally biased region" description="Low complexity" evidence="5">
    <location>
        <begin position="3905"/>
        <end position="4112"/>
    </location>
</feature>
<feature type="domain" description="F5/8 type C" evidence="8">
    <location>
        <begin position="1964"/>
        <end position="2123"/>
    </location>
</feature>
<dbReference type="Gene3D" id="2.10.25.10">
    <property type="entry name" value="Laminin"/>
    <property type="match status" value="4"/>
</dbReference>
<dbReference type="PANTHER" id="PTHR11339">
    <property type="entry name" value="EXTRACELLULAR MATRIX GLYCOPROTEIN RELATED"/>
    <property type="match status" value="1"/>
</dbReference>
<feature type="region of interest" description="Disordered" evidence="5">
    <location>
        <begin position="1764"/>
        <end position="2017"/>
    </location>
</feature>
<dbReference type="SUPFAM" id="SSF49785">
    <property type="entry name" value="Galactose-binding domain-like"/>
    <property type="match status" value="8"/>
</dbReference>
<evidence type="ECO:0000256" key="3">
    <source>
        <dbReference type="ARBA" id="ARBA00023180"/>
    </source>
</evidence>
<feature type="disulfide bond" evidence="4">
    <location>
        <begin position="4734"/>
        <end position="4783"/>
    </location>
</feature>
<keyword evidence="6" id="KW-0732">Signal</keyword>
<feature type="compositionally biased region" description="Polar residues" evidence="5">
    <location>
        <begin position="2353"/>
        <end position="2368"/>
    </location>
</feature>
<feature type="domain" description="F5/8 type C" evidence="8">
    <location>
        <begin position="4122"/>
        <end position="4281"/>
    </location>
</feature>
<dbReference type="InterPro" id="IPR008979">
    <property type="entry name" value="Galactose-bd-like_sf"/>
</dbReference>
<evidence type="ECO:0000256" key="4">
    <source>
        <dbReference type="PROSITE-ProRule" id="PRU00039"/>
    </source>
</evidence>
<dbReference type="EnsemblMetazoa" id="CLYHEMT015456.4">
    <property type="protein sequence ID" value="CLYHEMP015456.4"/>
    <property type="gene ID" value="CLYHEMG015456"/>
</dbReference>
<keyword evidence="1" id="KW-0677">Repeat</keyword>
<feature type="domain" description="F5/8 type C" evidence="8">
    <location>
        <begin position="1601"/>
        <end position="1760"/>
    </location>
</feature>
<dbReference type="SMART" id="SM00231">
    <property type="entry name" value="FA58C"/>
    <property type="match status" value="8"/>
</dbReference>
<feature type="region of interest" description="Disordered" evidence="5">
    <location>
        <begin position="4287"/>
        <end position="4516"/>
    </location>
</feature>
<dbReference type="InterPro" id="IPR006207">
    <property type="entry name" value="Cys_knot_C"/>
</dbReference>
<feature type="compositionally biased region" description="Low complexity" evidence="5">
    <location>
        <begin position="1511"/>
        <end position="1597"/>
    </location>
</feature>
<feature type="compositionally biased region" description="Polar residues" evidence="5">
    <location>
        <begin position="2003"/>
        <end position="2013"/>
    </location>
</feature>
<dbReference type="SUPFAM" id="SSF57567">
    <property type="entry name" value="Serine protease inhibitors"/>
    <property type="match status" value="4"/>
</dbReference>
<feature type="compositionally biased region" description="Low complexity" evidence="5">
    <location>
        <begin position="3271"/>
        <end position="3423"/>
    </location>
</feature>
<feature type="compositionally biased region" description="Polar residues" evidence="5">
    <location>
        <begin position="2727"/>
        <end position="2737"/>
    </location>
</feature>
<feature type="compositionally biased region" description="Polar residues" evidence="5">
    <location>
        <begin position="1493"/>
        <end position="1506"/>
    </location>
</feature>
<evidence type="ECO:0000313" key="11">
    <source>
        <dbReference type="EnsemblMetazoa" id="CLYHEMP015456.4"/>
    </source>
</evidence>
<feature type="compositionally biased region" description="Polar residues" evidence="5">
    <location>
        <begin position="4499"/>
        <end position="4512"/>
    </location>
</feature>
<dbReference type="InterPro" id="IPR001846">
    <property type="entry name" value="VWF_type-D"/>
</dbReference>
<feature type="compositionally biased region" description="Polar residues" evidence="5">
    <location>
        <begin position="3004"/>
        <end position="3013"/>
    </location>
</feature>
<feature type="compositionally biased region" description="Low complexity" evidence="5">
    <location>
        <begin position="4322"/>
        <end position="4479"/>
    </location>
</feature>
<feature type="domain" description="F5/8 type C" evidence="8">
    <location>
        <begin position="3429"/>
        <end position="3588"/>
    </location>
</feature>
<dbReference type="Proteomes" id="UP000594262">
    <property type="component" value="Unplaced"/>
</dbReference>
<feature type="compositionally biased region" description="Polar residues" evidence="5">
    <location>
        <begin position="1979"/>
        <end position="1989"/>
    </location>
</feature>
<evidence type="ECO:0000313" key="12">
    <source>
        <dbReference type="Proteomes" id="UP000594262"/>
    </source>
</evidence>
<evidence type="ECO:0000259" key="9">
    <source>
        <dbReference type="PROSITE" id="PS50184"/>
    </source>
</evidence>
<feature type="compositionally biased region" description="Low complexity" evidence="5">
    <location>
        <begin position="2165"/>
        <end position="2352"/>
    </location>
</feature>
<evidence type="ECO:0000256" key="5">
    <source>
        <dbReference type="SAM" id="MobiDB-lite"/>
    </source>
</evidence>
<dbReference type="CDD" id="cd19941">
    <property type="entry name" value="TIL"/>
    <property type="match status" value="4"/>
</dbReference>
<feature type="compositionally biased region" description="Polar residues" evidence="5">
    <location>
        <begin position="2142"/>
        <end position="2158"/>
    </location>
</feature>
<feature type="compositionally biased region" description="Polar residues" evidence="5">
    <location>
        <begin position="1784"/>
        <end position="1795"/>
    </location>
</feature>
<evidence type="ECO:0000256" key="2">
    <source>
        <dbReference type="ARBA" id="ARBA00023157"/>
    </source>
</evidence>
<feature type="compositionally biased region" description="Low complexity" evidence="5">
    <location>
        <begin position="1238"/>
        <end position="1487"/>
    </location>
</feature>
<keyword evidence="12" id="KW-1185">Reference proteome</keyword>
<feature type="domain" description="F5/8 type C" evidence="8">
    <location>
        <begin position="2688"/>
        <end position="2847"/>
    </location>
</feature>
<feature type="region of interest" description="Disordered" evidence="5">
    <location>
        <begin position="2125"/>
        <end position="2372"/>
    </location>
</feature>